<evidence type="ECO:0000259" key="8">
    <source>
        <dbReference type="PROSITE" id="PS51201"/>
    </source>
</evidence>
<name>A0A4Y6PRR3_PERCE</name>
<feature type="transmembrane region" description="Helical" evidence="7">
    <location>
        <begin position="87"/>
        <end position="111"/>
    </location>
</feature>
<dbReference type="PROSITE" id="PS51202">
    <property type="entry name" value="RCK_C"/>
    <property type="match status" value="1"/>
</dbReference>
<feature type="transmembrane region" description="Helical" evidence="7">
    <location>
        <begin position="56"/>
        <end position="75"/>
    </location>
</feature>
<accession>A0A4Y6PRR3</accession>
<evidence type="ECO:0000256" key="4">
    <source>
        <dbReference type="ARBA" id="ARBA00022692"/>
    </source>
</evidence>
<feature type="transmembrane region" description="Helical" evidence="7">
    <location>
        <begin position="6"/>
        <end position="25"/>
    </location>
</feature>
<evidence type="ECO:0000256" key="3">
    <source>
        <dbReference type="ARBA" id="ARBA00022448"/>
    </source>
</evidence>
<dbReference type="GO" id="GO:0006813">
    <property type="term" value="P:potassium ion transport"/>
    <property type="evidence" value="ECO:0007669"/>
    <property type="project" value="InterPro"/>
</dbReference>
<feature type="domain" description="RCK N-terminal" evidence="8">
    <location>
        <begin position="415"/>
        <end position="531"/>
    </location>
</feature>
<feature type="transmembrane region" description="Helical" evidence="7">
    <location>
        <begin position="183"/>
        <end position="205"/>
    </location>
</feature>
<dbReference type="PANTHER" id="PTHR42751">
    <property type="entry name" value="SODIUM/HYDROGEN EXCHANGER FAMILY/TRKA DOMAIN PROTEIN"/>
    <property type="match status" value="1"/>
</dbReference>
<feature type="transmembrane region" description="Helical" evidence="7">
    <location>
        <begin position="354"/>
        <end position="374"/>
    </location>
</feature>
<dbReference type="GO" id="GO:0015297">
    <property type="term" value="F:antiporter activity"/>
    <property type="evidence" value="ECO:0007669"/>
    <property type="project" value="InterPro"/>
</dbReference>
<dbReference type="Pfam" id="PF02080">
    <property type="entry name" value="TrkA_C"/>
    <property type="match status" value="1"/>
</dbReference>
<dbReference type="AlphaFoldDB" id="A0A4Y6PRR3"/>
<evidence type="ECO:0000256" key="6">
    <source>
        <dbReference type="ARBA" id="ARBA00023136"/>
    </source>
</evidence>
<evidence type="ECO:0000259" key="9">
    <source>
        <dbReference type="PROSITE" id="PS51202"/>
    </source>
</evidence>
<gene>
    <name evidence="10" type="ORF">FIV42_09255</name>
</gene>
<reference evidence="10 11" key="1">
    <citation type="submission" date="2019-06" db="EMBL/GenBank/DDBJ databases">
        <title>Persicimonas caeni gen. nov., sp. nov., a predatory bacterium isolated from solar saltern.</title>
        <authorList>
            <person name="Wang S."/>
        </authorList>
    </citation>
    <scope>NUCLEOTIDE SEQUENCE [LARGE SCALE GENOMIC DNA]</scope>
    <source>
        <strain evidence="10 11">YN101</strain>
    </source>
</reference>
<dbReference type="Gene3D" id="3.40.50.720">
    <property type="entry name" value="NAD(P)-binding Rossmann-like Domain"/>
    <property type="match status" value="1"/>
</dbReference>
<feature type="transmembrane region" description="Helical" evidence="7">
    <location>
        <begin position="270"/>
        <end position="288"/>
    </location>
</feature>
<evidence type="ECO:0000256" key="5">
    <source>
        <dbReference type="ARBA" id="ARBA00022989"/>
    </source>
</evidence>
<dbReference type="InterPro" id="IPR003148">
    <property type="entry name" value="RCK_N"/>
</dbReference>
<comment type="similarity">
    <text evidence="2">Belongs to the monovalent cation:proton antiporter 2 (CPA2) transporter (TC 2.A.37) family.</text>
</comment>
<keyword evidence="11" id="KW-1185">Reference proteome</keyword>
<dbReference type="GO" id="GO:0008324">
    <property type="term" value="F:monoatomic cation transmembrane transporter activity"/>
    <property type="evidence" value="ECO:0007669"/>
    <property type="project" value="InterPro"/>
</dbReference>
<dbReference type="SUPFAM" id="SSF116726">
    <property type="entry name" value="TrkA C-terminal domain-like"/>
    <property type="match status" value="1"/>
</dbReference>
<dbReference type="RefSeq" id="WP_141197403.1">
    <property type="nucleotide sequence ID" value="NZ_CP041186.1"/>
</dbReference>
<sequence>MHDLHLLADFLIIVSLSVIVVWLFHKIKLPSLVGFLAAGVLIGPGGMAVIADPSEVELLAEIGVVLLLFSIGLEFSLRDLMRIRRLVFGGGGMQLLGTAAIVAGIAMGVGIAWNVSLFWGALVGLSSTAIVLSLLQQSGQLSAVHGQGMLGILIFQDLAVVALILLAPIMAGQAPGAKEVAFIFLKAFGVIVGLMLLATYVYPWFIEKVVKTRQRELFTLLTILVGVGTAYLSGLAGLSLALGAFLAGLVISESPYSHQMLSEVLPFRDLFNSLFFVSVGMLFSPTVFMNMPFELIGLIVAVFVIKALIAGTVILVLGYGLRVAVLVGIGLAQVGEFSFVLAREGLRVELLSPDQYSVFLAVSVITMAATPLLFRLAEWLAERTEFAKPSRLERLLAPSRRVEAVHHDGTEQDLEDHVIVVGYGLNGKNVARVLRRIAVPYVIVEMNSKTVRDKRDEEPIYFGDAARQPILKHLGIEQARSLVVAIGDAPTTRRIVAQARRLNPELFIVVRTRYEREVDDLYELGASEVIPEEFETSLELVGSVLESYGASPVDILREKDRIRREAYGFLRMPRAPEQSRTRLTLKQLIGRSEADIIRVPRGGAVEGKTLRELNLRAETGASIVGVVRQNDLEINPPANWILKGWDELVILGKGPQVARAREMVSRVEEEVAAESNSTNE</sequence>
<dbReference type="InterPro" id="IPR038770">
    <property type="entry name" value="Na+/solute_symporter_sf"/>
</dbReference>
<dbReference type="PANTHER" id="PTHR42751:SF3">
    <property type="entry name" value="SODIUM_GLUTAMATE SYMPORTER"/>
    <property type="match status" value="1"/>
</dbReference>
<keyword evidence="6 7" id="KW-0472">Membrane</keyword>
<feature type="transmembrane region" description="Helical" evidence="7">
    <location>
        <begin position="32"/>
        <end position="50"/>
    </location>
</feature>
<evidence type="ECO:0000256" key="2">
    <source>
        <dbReference type="ARBA" id="ARBA00005551"/>
    </source>
</evidence>
<evidence type="ECO:0000256" key="1">
    <source>
        <dbReference type="ARBA" id="ARBA00004141"/>
    </source>
</evidence>
<evidence type="ECO:0000313" key="11">
    <source>
        <dbReference type="Proteomes" id="UP000315995"/>
    </source>
</evidence>
<evidence type="ECO:0000256" key="7">
    <source>
        <dbReference type="SAM" id="Phobius"/>
    </source>
</evidence>
<dbReference type="GO" id="GO:1902600">
    <property type="term" value="P:proton transmembrane transport"/>
    <property type="evidence" value="ECO:0007669"/>
    <property type="project" value="InterPro"/>
</dbReference>
<evidence type="ECO:0000313" key="10">
    <source>
        <dbReference type="EMBL" id="QDG50913.1"/>
    </source>
</evidence>
<feature type="transmembrane region" description="Helical" evidence="7">
    <location>
        <begin position="323"/>
        <end position="342"/>
    </location>
</feature>
<dbReference type="Pfam" id="PF00999">
    <property type="entry name" value="Na_H_Exchanger"/>
    <property type="match status" value="1"/>
</dbReference>
<feature type="domain" description="RCK C-terminal" evidence="9">
    <location>
        <begin position="580"/>
        <end position="666"/>
    </location>
</feature>
<dbReference type="Gene3D" id="3.30.70.1450">
    <property type="entry name" value="Regulator of K+ conductance, C-terminal domain"/>
    <property type="match status" value="1"/>
</dbReference>
<organism evidence="10 11">
    <name type="scientific">Persicimonas caeni</name>
    <dbReference type="NCBI Taxonomy" id="2292766"/>
    <lineage>
        <taxon>Bacteria</taxon>
        <taxon>Deltaproteobacteria</taxon>
        <taxon>Bradymonadales</taxon>
        <taxon>Bradymonadaceae</taxon>
        <taxon>Persicimonas</taxon>
    </lineage>
</organism>
<dbReference type="Proteomes" id="UP000315995">
    <property type="component" value="Chromosome"/>
</dbReference>
<keyword evidence="5 7" id="KW-1133">Transmembrane helix</keyword>
<dbReference type="InterPro" id="IPR006153">
    <property type="entry name" value="Cation/H_exchanger_TM"/>
</dbReference>
<accession>A0A5B8Y3C3</accession>
<keyword evidence="3" id="KW-0813">Transport</keyword>
<dbReference type="InterPro" id="IPR036721">
    <property type="entry name" value="RCK_C_sf"/>
</dbReference>
<keyword evidence="4 7" id="KW-0812">Transmembrane</keyword>
<dbReference type="InterPro" id="IPR036291">
    <property type="entry name" value="NAD(P)-bd_dom_sf"/>
</dbReference>
<proteinExistence type="inferred from homology"/>
<dbReference type="PROSITE" id="PS51201">
    <property type="entry name" value="RCK_N"/>
    <property type="match status" value="1"/>
</dbReference>
<feature type="transmembrane region" description="Helical" evidence="7">
    <location>
        <begin position="217"/>
        <end position="250"/>
    </location>
</feature>
<protein>
    <submittedName>
        <fullName evidence="10">Sodium:proton exchanger</fullName>
    </submittedName>
</protein>
<feature type="transmembrane region" description="Helical" evidence="7">
    <location>
        <begin position="295"/>
        <end position="317"/>
    </location>
</feature>
<dbReference type="Gene3D" id="1.20.1530.20">
    <property type="match status" value="1"/>
</dbReference>
<comment type="subcellular location">
    <subcellularLocation>
        <location evidence="1">Membrane</location>
        <topology evidence="1">Multi-pass membrane protein</topology>
    </subcellularLocation>
</comment>
<dbReference type="SUPFAM" id="SSF51735">
    <property type="entry name" value="NAD(P)-binding Rossmann-fold domains"/>
    <property type="match status" value="1"/>
</dbReference>
<dbReference type="OrthoDB" id="9781411at2"/>
<feature type="transmembrane region" description="Helical" evidence="7">
    <location>
        <begin position="148"/>
        <end position="171"/>
    </location>
</feature>
<dbReference type="EMBL" id="CP041186">
    <property type="protein sequence ID" value="QDG50913.1"/>
    <property type="molecule type" value="Genomic_DNA"/>
</dbReference>
<feature type="transmembrane region" description="Helical" evidence="7">
    <location>
        <begin position="117"/>
        <end position="136"/>
    </location>
</feature>
<dbReference type="GO" id="GO:0016020">
    <property type="term" value="C:membrane"/>
    <property type="evidence" value="ECO:0007669"/>
    <property type="project" value="UniProtKB-SubCell"/>
</dbReference>
<dbReference type="InterPro" id="IPR006037">
    <property type="entry name" value="RCK_C"/>
</dbReference>
<dbReference type="Pfam" id="PF02254">
    <property type="entry name" value="TrkA_N"/>
    <property type="match status" value="1"/>
</dbReference>